<dbReference type="Pfam" id="PF00330">
    <property type="entry name" value="Aconitase"/>
    <property type="match status" value="1"/>
</dbReference>
<feature type="binding site" evidence="17">
    <location>
        <position position="755"/>
    </location>
    <ligand>
        <name>[4Fe-4S] cluster</name>
        <dbReference type="ChEBI" id="CHEBI:49883"/>
    </ligand>
</feature>
<dbReference type="InterPro" id="IPR050926">
    <property type="entry name" value="Aconitase/IPM_isomerase"/>
</dbReference>
<dbReference type="GO" id="GO:0051539">
    <property type="term" value="F:4 iron, 4 sulfur cluster binding"/>
    <property type="evidence" value="ECO:0007669"/>
    <property type="project" value="UniProtKB-KW"/>
</dbReference>
<comment type="cofactor">
    <cofactor evidence="17">
        <name>[4Fe-4S] cluster</name>
        <dbReference type="ChEBI" id="CHEBI:49883"/>
    </cofactor>
    <text evidence="17">Binds 1 [4Fe-4S] cluster per subunit.</text>
</comment>
<dbReference type="KEGG" id="dog:HP555_05180"/>
<dbReference type="GO" id="GO:0005829">
    <property type="term" value="C:cytosol"/>
    <property type="evidence" value="ECO:0007669"/>
    <property type="project" value="InterPro"/>
</dbReference>
<dbReference type="InterPro" id="IPR036008">
    <property type="entry name" value="Aconitase_4Fe-4S_dom"/>
</dbReference>
<evidence type="ECO:0000256" key="17">
    <source>
        <dbReference type="PIRSR" id="PIRSR036687-1"/>
    </source>
</evidence>
<comment type="pathway">
    <text evidence="3">Organic acid metabolism; propanoate degradation.</text>
</comment>
<dbReference type="CDD" id="cd01581">
    <property type="entry name" value="AcnB"/>
    <property type="match status" value="1"/>
</dbReference>
<dbReference type="EC" id="4.2.1.3" evidence="5 16"/>
<feature type="binding site" evidence="17">
    <location>
        <position position="758"/>
    </location>
    <ligand>
        <name>[4Fe-4S] cluster</name>
        <dbReference type="ChEBI" id="CHEBI:49883"/>
    </ligand>
</feature>
<dbReference type="SUPFAM" id="SSF52016">
    <property type="entry name" value="LeuD/IlvD-like"/>
    <property type="match status" value="1"/>
</dbReference>
<dbReference type="Pfam" id="PF06434">
    <property type="entry name" value="Aconitase_2_N"/>
    <property type="match status" value="1"/>
</dbReference>
<dbReference type="SUPFAM" id="SSF74778">
    <property type="entry name" value="Aconitase B, N-terminal domain"/>
    <property type="match status" value="1"/>
</dbReference>
<dbReference type="SUPFAM" id="SSF53732">
    <property type="entry name" value="Aconitase iron-sulfur domain"/>
    <property type="match status" value="1"/>
</dbReference>
<keyword evidence="9 16" id="KW-0816">Tricarboxylic acid cycle</keyword>
<dbReference type="InterPro" id="IPR015931">
    <property type="entry name" value="Acnase/IPM_dHydase_lsu_aba_1/3"/>
</dbReference>
<dbReference type="NCBIfam" id="NF006690">
    <property type="entry name" value="PRK09238.1"/>
    <property type="match status" value="1"/>
</dbReference>
<dbReference type="Gene3D" id="3.40.1060.10">
    <property type="entry name" value="Aconitase, Domain 2"/>
    <property type="match status" value="1"/>
</dbReference>
<keyword evidence="8 17" id="KW-0004">4Fe-4S</keyword>
<comment type="pathway">
    <text evidence="2 16">Carbohydrate metabolism; tricarboxylic acid cycle; isocitrate from oxaloacetate: step 2/2.</text>
</comment>
<dbReference type="InterPro" id="IPR036288">
    <property type="entry name" value="Aconitase_B_HEAT-like_dom_sf"/>
</dbReference>
<evidence type="ECO:0000313" key="23">
    <source>
        <dbReference type="Proteomes" id="UP000596092"/>
    </source>
</evidence>
<evidence type="ECO:0000256" key="13">
    <source>
        <dbReference type="ARBA" id="ARBA00023014"/>
    </source>
</evidence>
<feature type="binding site" evidence="18">
    <location>
        <begin position="232"/>
        <end position="234"/>
    </location>
    <ligand>
        <name>substrate</name>
    </ligand>
</feature>
<dbReference type="Pfam" id="PF11791">
    <property type="entry name" value="Aconitase_B_N"/>
    <property type="match status" value="1"/>
</dbReference>
<evidence type="ECO:0000256" key="5">
    <source>
        <dbReference type="ARBA" id="ARBA00012926"/>
    </source>
</evidence>
<keyword evidence="10 17" id="KW-0479">Metal-binding</keyword>
<dbReference type="PIRSF" id="PIRSF036687">
    <property type="entry name" value="AcnB"/>
    <property type="match status" value="1"/>
</dbReference>
<keyword evidence="12 17" id="KW-0408">Iron</keyword>
<evidence type="ECO:0000256" key="10">
    <source>
        <dbReference type="ARBA" id="ARBA00022723"/>
    </source>
</evidence>
<dbReference type="Gene3D" id="3.30.499.10">
    <property type="entry name" value="Aconitase, domain 3"/>
    <property type="match status" value="2"/>
</dbReference>
<dbReference type="UniPathway" id="UPA00946"/>
<evidence type="ECO:0000256" key="11">
    <source>
        <dbReference type="ARBA" id="ARBA00022884"/>
    </source>
</evidence>
<feature type="binding site" evidence="18">
    <location>
        <position position="782"/>
    </location>
    <ligand>
        <name>substrate</name>
    </ligand>
</feature>
<dbReference type="PROSITE" id="PS01244">
    <property type="entry name" value="ACONITASE_2"/>
    <property type="match status" value="1"/>
</dbReference>
<dbReference type="Gene3D" id="3.20.19.10">
    <property type="entry name" value="Aconitase, domain 4"/>
    <property type="match status" value="1"/>
</dbReference>
<dbReference type="EC" id="4.2.1.99" evidence="6 16"/>
<dbReference type="GO" id="GO:0046872">
    <property type="term" value="F:metal ion binding"/>
    <property type="evidence" value="ECO:0007669"/>
    <property type="project" value="UniProtKB-KW"/>
</dbReference>
<sequence length="825" mass="88691">MLEQYQKDVADRALLGIPPLPLSAEQTEDLIALLTQGHDKSELLLDLLADRVEPGVGKAAAVKAGWLEQVALGTVSVPGLSAESAIAMLGHMGGGYNVAALIRLLQKPELAASAAQALKKVTKIYEAFDEVAALARENAAAREVLESWAAAEWFTQSAPLPEQLHCTVYKVEGEINTDDFSPGNQAQSRADIPLHATFFGVTRFPEGIGTIAQFRQNGKTVAFAGDVVGTGSSRKSAINSVSWHLGTDIHHVPNKRRGGIVLGSTIAPIFYATARDAGVLAIACDVTDLQTGEECTLNLRQWTLTDQNGRSVRMDEPPVTLLDEYRAGGRLNLIIGRNLTRMACEALQRPYPSVFKEVVNPEPAEDQAYTLAQKMVGRACGLPGVLPGTVCQPQITTVGSQDTTGPMTMQEIEELACLRFKTDLFMQSFCHTAAYPKTSDLGRWDSMAETTIKCGGLALRPGDGVIHSWLNRMLIPDTVGTGGDSHTRFPLGISFPAGSGLVAFAAALGFMPLEMPPSVLVRFHGQRRPGITVRDMVNAIPYTALQKGLLTVAKKEKKNIFAGVILEIEGIEDFSVEEAFELSDASAERSAAACTVALSLSRVESNIRDNIGLLLQLIDEGYQDREALVRRIAALEAWLAAPSLLCRDEKARYKAVLDIDLNTVVEPLLACPNDPDDIRPLSSVAGTAIDEAFIGSCMTHLGHLRVAAHLLKDEPYAQSRLWIAPATRMDRDVIRNEGGLSVFAQIGGRVEIPGCSLCMGNQARVQPGAVVMSTSTRNFDNRLGDGARVFLGSAEVTAISALLGRLPTVAEYHAFLARKQVAGGQ</sequence>
<dbReference type="PANTHER" id="PTHR43160">
    <property type="entry name" value="ACONITATE HYDRATASE B"/>
    <property type="match status" value="1"/>
</dbReference>
<evidence type="ECO:0000256" key="7">
    <source>
        <dbReference type="ARBA" id="ARBA00019379"/>
    </source>
</evidence>
<dbReference type="GO" id="GO:0003994">
    <property type="term" value="F:aconitate hydratase activity"/>
    <property type="evidence" value="ECO:0007669"/>
    <property type="project" value="UniProtKB-EC"/>
</dbReference>
<evidence type="ECO:0000256" key="12">
    <source>
        <dbReference type="ARBA" id="ARBA00023004"/>
    </source>
</evidence>
<reference evidence="22 23" key="1">
    <citation type="submission" date="2020-05" db="EMBL/GenBank/DDBJ databases">
        <title>Complete genome of Desulfobulbus oligotrophicus.</title>
        <authorList>
            <person name="Podar M."/>
        </authorList>
    </citation>
    <scope>NUCLEOTIDE SEQUENCE [LARGE SCALE GENOMIC DNA]</scope>
    <source>
        <strain evidence="22 23">Prop6</strain>
    </source>
</reference>
<dbReference type="AlphaFoldDB" id="A0A7T5VCG2"/>
<name>A0A7T5VCG2_9BACT</name>
<evidence type="ECO:0000256" key="4">
    <source>
        <dbReference type="ARBA" id="ARBA00007185"/>
    </source>
</evidence>
<feature type="binding site" evidence="18">
    <location>
        <position position="189"/>
    </location>
    <ligand>
        <name>substrate</name>
    </ligand>
</feature>
<feature type="binding site" evidence="18">
    <location>
        <position position="777"/>
    </location>
    <ligand>
        <name>substrate</name>
    </ligand>
</feature>
<dbReference type="Proteomes" id="UP000596092">
    <property type="component" value="Chromosome"/>
</dbReference>
<evidence type="ECO:0000259" key="19">
    <source>
        <dbReference type="Pfam" id="PF00330"/>
    </source>
</evidence>
<dbReference type="InterPro" id="IPR004406">
    <property type="entry name" value="Aconitase_B"/>
</dbReference>
<evidence type="ECO:0000256" key="9">
    <source>
        <dbReference type="ARBA" id="ARBA00022532"/>
    </source>
</evidence>
<feature type="binding site" evidence="18">
    <location>
        <begin position="401"/>
        <end position="403"/>
    </location>
    <ligand>
        <name>substrate</name>
    </ligand>
</feature>
<evidence type="ECO:0000259" key="20">
    <source>
        <dbReference type="Pfam" id="PF06434"/>
    </source>
</evidence>
<evidence type="ECO:0000256" key="16">
    <source>
        <dbReference type="PIRNR" id="PIRNR036687"/>
    </source>
</evidence>
<dbReference type="Gene3D" id="1.25.40.310">
    <property type="entry name" value="Aconitate B, HEAT-like domain"/>
    <property type="match status" value="1"/>
</dbReference>
<keyword evidence="13 17" id="KW-0411">Iron-sulfur</keyword>
<dbReference type="InterPro" id="IPR015932">
    <property type="entry name" value="Aconitase_dom2"/>
</dbReference>
<feature type="domain" description="Aconitase B swivel" evidence="20">
    <location>
        <begin position="167"/>
        <end position="363"/>
    </location>
</feature>
<feature type="binding site" evidence="18">
    <location>
        <position position="485"/>
    </location>
    <ligand>
        <name>substrate</name>
    </ligand>
</feature>
<dbReference type="InterPro" id="IPR018136">
    <property type="entry name" value="Aconitase_4Fe-4S_BS"/>
</dbReference>
<evidence type="ECO:0000256" key="18">
    <source>
        <dbReference type="PIRSR" id="PIRSR036687-2"/>
    </source>
</evidence>
<dbReference type="GO" id="GO:0019629">
    <property type="term" value="P:propionate catabolic process, 2-methylcitrate cycle"/>
    <property type="evidence" value="ECO:0007669"/>
    <property type="project" value="TreeGrafter"/>
</dbReference>
<dbReference type="EMBL" id="CP054140">
    <property type="protein sequence ID" value="QQG65297.1"/>
    <property type="molecule type" value="Genomic_DNA"/>
</dbReference>
<proteinExistence type="inferred from homology"/>
<dbReference type="GO" id="GO:0047456">
    <property type="term" value="F:2-methylisocitrate dehydratase activity"/>
    <property type="evidence" value="ECO:0007669"/>
    <property type="project" value="UniProtKB-EC"/>
</dbReference>
<dbReference type="InterPro" id="IPR001030">
    <property type="entry name" value="Acoase/IPM_deHydtase_lsu_aba"/>
</dbReference>
<evidence type="ECO:0000256" key="1">
    <source>
        <dbReference type="ARBA" id="ARBA00000118"/>
    </source>
</evidence>
<evidence type="ECO:0000313" key="22">
    <source>
        <dbReference type="EMBL" id="QQG65297.1"/>
    </source>
</evidence>
<keyword evidence="23" id="KW-1185">Reference proteome</keyword>
<protein>
    <recommendedName>
        <fullName evidence="7 16">Aconitate hydratase B</fullName>
        <ecNumber evidence="5 16">4.2.1.3</ecNumber>
        <ecNumber evidence="6 16">4.2.1.99</ecNumber>
    </recommendedName>
    <alternativeName>
        <fullName evidence="16">2-methylisocitrate dehydratase</fullName>
    </alternativeName>
</protein>
<dbReference type="GO" id="GO:0003723">
    <property type="term" value="F:RNA binding"/>
    <property type="evidence" value="ECO:0007669"/>
    <property type="project" value="UniProtKB-KW"/>
</dbReference>
<dbReference type="RefSeq" id="WP_199264119.1">
    <property type="nucleotide sequence ID" value="NZ_CP054140.1"/>
</dbReference>
<feature type="domain" description="Aconitase B HEAT-like" evidence="21">
    <location>
        <begin position="4"/>
        <end position="154"/>
    </location>
</feature>
<keyword evidence="11" id="KW-0694">RNA-binding</keyword>
<evidence type="ECO:0000259" key="21">
    <source>
        <dbReference type="Pfam" id="PF11791"/>
    </source>
</evidence>
<evidence type="ECO:0000256" key="3">
    <source>
        <dbReference type="ARBA" id="ARBA00005026"/>
    </source>
</evidence>
<evidence type="ECO:0000256" key="14">
    <source>
        <dbReference type="ARBA" id="ARBA00023239"/>
    </source>
</evidence>
<comment type="catalytic activity">
    <reaction evidence="15 16">
        <text>citrate = D-threo-isocitrate</text>
        <dbReference type="Rhea" id="RHEA:10336"/>
        <dbReference type="ChEBI" id="CHEBI:15562"/>
        <dbReference type="ChEBI" id="CHEBI:16947"/>
        <dbReference type="EC" id="4.2.1.3"/>
    </reaction>
</comment>
<comment type="similarity">
    <text evidence="4 16">Belongs to the aconitase/IPM isomerase family.</text>
</comment>
<gene>
    <name evidence="22" type="ORF">HP555_05180</name>
</gene>
<dbReference type="GO" id="GO:0006099">
    <property type="term" value="P:tricarboxylic acid cycle"/>
    <property type="evidence" value="ECO:0007669"/>
    <property type="project" value="UniProtKB-UniPathway"/>
</dbReference>
<dbReference type="InterPro" id="IPR015928">
    <property type="entry name" value="Aconitase/3IPM_dehydase_swvl"/>
</dbReference>
<feature type="binding site" evidence="17">
    <location>
        <position position="697"/>
    </location>
    <ligand>
        <name>[4Fe-4S] cluster</name>
        <dbReference type="ChEBI" id="CHEBI:49883"/>
    </ligand>
</feature>
<evidence type="ECO:0000256" key="6">
    <source>
        <dbReference type="ARBA" id="ARBA00013250"/>
    </source>
</evidence>
<dbReference type="InterPro" id="IPR015933">
    <property type="entry name" value="Aconitase_B_HEAT-like_dom"/>
</dbReference>
<dbReference type="InterPro" id="IPR015929">
    <property type="entry name" value="Aconitase_B_swivel"/>
</dbReference>
<feature type="domain" description="Aconitase/3-isopropylmalate dehydratase large subunit alpha/beta/alpha" evidence="19">
    <location>
        <begin position="442"/>
        <end position="804"/>
    </location>
</feature>
<evidence type="ECO:0000256" key="8">
    <source>
        <dbReference type="ARBA" id="ARBA00022485"/>
    </source>
</evidence>
<evidence type="ECO:0000256" key="2">
    <source>
        <dbReference type="ARBA" id="ARBA00004717"/>
    </source>
</evidence>
<dbReference type="UniPathway" id="UPA00223">
    <property type="reaction ID" value="UER00718"/>
</dbReference>
<accession>A0A7T5VCG2</accession>
<evidence type="ECO:0000256" key="15">
    <source>
        <dbReference type="ARBA" id="ARBA00023501"/>
    </source>
</evidence>
<comment type="catalytic activity">
    <reaction evidence="1 16">
        <text>(2S,3R)-3-hydroxybutane-1,2,3-tricarboxylate = 2-methyl-cis-aconitate + H2O</text>
        <dbReference type="Rhea" id="RHEA:17941"/>
        <dbReference type="ChEBI" id="CHEBI:15377"/>
        <dbReference type="ChEBI" id="CHEBI:57429"/>
        <dbReference type="ChEBI" id="CHEBI:57872"/>
        <dbReference type="EC" id="4.2.1.99"/>
    </reaction>
</comment>
<keyword evidence="14 16" id="KW-0456">Lyase</keyword>
<dbReference type="PANTHER" id="PTHR43160:SF4">
    <property type="entry name" value="ACONITATE HYDRATASE B"/>
    <property type="match status" value="1"/>
</dbReference>
<organism evidence="22 23">
    <name type="scientific">Desulfobulbus oligotrophicus</name>
    <dbReference type="NCBI Taxonomy" id="1909699"/>
    <lineage>
        <taxon>Bacteria</taxon>
        <taxon>Pseudomonadati</taxon>
        <taxon>Thermodesulfobacteriota</taxon>
        <taxon>Desulfobulbia</taxon>
        <taxon>Desulfobulbales</taxon>
        <taxon>Desulfobulbaceae</taxon>
        <taxon>Desulfobulbus</taxon>
    </lineage>
</organism>